<name>V8R055_9BURK</name>
<accession>V8R055</accession>
<sequence>MQTAKKSIRATPPGIFRVIARQPAAGVHCFFSHLAR</sequence>
<comment type="caution">
    <text evidence="1">The sequence shown here is derived from an EMBL/GenBank/DDBJ whole genome shotgun (WGS) entry which is preliminary data.</text>
</comment>
<evidence type="ECO:0000313" key="1">
    <source>
        <dbReference type="EMBL" id="ETF04644.1"/>
    </source>
</evidence>
<keyword evidence="2" id="KW-1185">Reference proteome</keyword>
<evidence type="ECO:0000313" key="2">
    <source>
        <dbReference type="Proteomes" id="UP000018733"/>
    </source>
</evidence>
<dbReference type="AlphaFoldDB" id="V8R055"/>
<organism evidence="1 2">
    <name type="scientific">Advenella kashmirensis W13003</name>
    <dbReference type="NCBI Taxonomy" id="1424334"/>
    <lineage>
        <taxon>Bacteria</taxon>
        <taxon>Pseudomonadati</taxon>
        <taxon>Pseudomonadota</taxon>
        <taxon>Betaproteobacteria</taxon>
        <taxon>Burkholderiales</taxon>
        <taxon>Alcaligenaceae</taxon>
    </lineage>
</organism>
<proteinExistence type="predicted"/>
<dbReference type="EMBL" id="AYXT01000001">
    <property type="protein sequence ID" value="ETF04644.1"/>
    <property type="molecule type" value="Genomic_DNA"/>
</dbReference>
<dbReference type="HOGENOM" id="CLU_3354100_0_0_4"/>
<reference evidence="1 2" key="1">
    <citation type="journal article" date="2014" name="Genome Announc.">
        <title>Draft Genome Sequence of Advenella kashmirensis Strain W13003, a Polycyclic Aromatic Hydrocarbon-Degrading Bacterium.</title>
        <authorList>
            <person name="Wang X."/>
            <person name="Jin D."/>
            <person name="Zhou L."/>
            <person name="Wu L."/>
            <person name="An W."/>
            <person name="Zhao L."/>
        </authorList>
    </citation>
    <scope>NUCLEOTIDE SEQUENCE [LARGE SCALE GENOMIC DNA]</scope>
    <source>
        <strain evidence="1 2">W13003</strain>
    </source>
</reference>
<gene>
    <name evidence="1" type="ORF">W822_01370</name>
</gene>
<dbReference type="Proteomes" id="UP000018733">
    <property type="component" value="Unassembled WGS sequence"/>
</dbReference>
<protein>
    <submittedName>
        <fullName evidence="1">Uncharacterized protein</fullName>
    </submittedName>
</protein>